<dbReference type="GO" id="GO:0016706">
    <property type="term" value="F:2-oxoglutarate-dependent dioxygenase activity"/>
    <property type="evidence" value="ECO:0007669"/>
    <property type="project" value="UniProtKB-ARBA"/>
</dbReference>
<evidence type="ECO:0000256" key="1">
    <source>
        <dbReference type="ARBA" id="ARBA00001954"/>
    </source>
</evidence>
<evidence type="ECO:0000256" key="2">
    <source>
        <dbReference type="ARBA" id="ARBA00023002"/>
    </source>
</evidence>
<dbReference type="Gene3D" id="3.60.130.10">
    <property type="entry name" value="Clavaminate synthase-like"/>
    <property type="match status" value="1"/>
</dbReference>
<evidence type="ECO:0000313" key="5">
    <source>
        <dbReference type="Proteomes" id="UP000184432"/>
    </source>
</evidence>
<dbReference type="InterPro" id="IPR003819">
    <property type="entry name" value="TauD/TfdA-like"/>
</dbReference>
<dbReference type="STRING" id="570521.SAMN04488508_1065"/>
<dbReference type="AlphaFoldDB" id="A0A1M6H0N5"/>
<accession>A0A1M6H0N5</accession>
<keyword evidence="2" id="KW-0560">Oxidoreductase</keyword>
<dbReference type="SUPFAM" id="SSF51197">
    <property type="entry name" value="Clavaminate synthase-like"/>
    <property type="match status" value="1"/>
</dbReference>
<name>A0A1M6H0N5_9FLAO</name>
<dbReference type="InterPro" id="IPR042098">
    <property type="entry name" value="TauD-like_sf"/>
</dbReference>
<proteinExistence type="predicted"/>
<gene>
    <name evidence="4" type="ORF">SAMN04488508_1065</name>
</gene>
<dbReference type="EMBL" id="FQYP01000006">
    <property type="protein sequence ID" value="SHJ15778.1"/>
    <property type="molecule type" value="Genomic_DNA"/>
</dbReference>
<feature type="domain" description="TauD/TfdA-like" evidence="3">
    <location>
        <begin position="31"/>
        <end position="307"/>
    </location>
</feature>
<dbReference type="Pfam" id="PF02668">
    <property type="entry name" value="TauD"/>
    <property type="match status" value="1"/>
</dbReference>
<organism evidence="4 5">
    <name type="scientific">Aquimarina spongiae</name>
    <dbReference type="NCBI Taxonomy" id="570521"/>
    <lineage>
        <taxon>Bacteria</taxon>
        <taxon>Pseudomonadati</taxon>
        <taxon>Bacteroidota</taxon>
        <taxon>Flavobacteriia</taxon>
        <taxon>Flavobacteriales</taxon>
        <taxon>Flavobacteriaceae</taxon>
        <taxon>Aquimarina</taxon>
    </lineage>
</organism>
<comment type="cofactor">
    <cofactor evidence="1">
        <name>Fe(2+)</name>
        <dbReference type="ChEBI" id="CHEBI:29033"/>
    </cofactor>
</comment>
<reference evidence="5" key="1">
    <citation type="submission" date="2016-11" db="EMBL/GenBank/DDBJ databases">
        <authorList>
            <person name="Varghese N."/>
            <person name="Submissions S."/>
        </authorList>
    </citation>
    <scope>NUCLEOTIDE SEQUENCE [LARGE SCALE GENOMIC DNA]</scope>
    <source>
        <strain evidence="5">DSM 22623</strain>
    </source>
</reference>
<evidence type="ECO:0000313" key="4">
    <source>
        <dbReference type="EMBL" id="SHJ15778.1"/>
    </source>
</evidence>
<keyword evidence="4" id="KW-0223">Dioxygenase</keyword>
<protein>
    <submittedName>
        <fullName evidence="4">Taurine catabolism dioxygenase TauD, TfdA family</fullName>
    </submittedName>
</protein>
<dbReference type="PANTHER" id="PTHR10696:SF21">
    <property type="entry name" value="TAUD_TFDA-LIKE DOMAIN-CONTAINING PROTEIN"/>
    <property type="match status" value="1"/>
</dbReference>
<evidence type="ECO:0000259" key="3">
    <source>
        <dbReference type="Pfam" id="PF02668"/>
    </source>
</evidence>
<dbReference type="InterPro" id="IPR050411">
    <property type="entry name" value="AlphaKG_dependent_hydroxylases"/>
</dbReference>
<dbReference type="RefSeq" id="WP_073316674.1">
    <property type="nucleotide sequence ID" value="NZ_FQYP01000006.1"/>
</dbReference>
<dbReference type="PANTHER" id="PTHR10696">
    <property type="entry name" value="GAMMA-BUTYROBETAINE HYDROXYLASE-RELATED"/>
    <property type="match status" value="1"/>
</dbReference>
<keyword evidence="5" id="KW-1185">Reference proteome</keyword>
<sequence>MIDKLVLPLVINLDAVTAKDFISFYLENKIEIETKLEHYGAIKFRGVPIASLTDFQEIVNSISDKFLSYIDGNSPRTKLTGNVYTSTEYDKTQKITMHNELSYSATWPNKLFFSCLEPSETGGETLLADSREIVRVMNPDIVDEVQSKGVKYIRNLHGGLGIGPSWQDTFETTDKAQLESYCKAYNINFEWKEDDSLRLIQLSKGIINHRTTDELIWFNQIDQFHPSHLGGELFDIMQTMYAKPMDYPMFVQFGDGTDINEDMIKEVITTIDAVTQAPKWERNELLLVDNELISHGRNPFTGDRKVVVSMSK</sequence>
<dbReference type="Proteomes" id="UP000184432">
    <property type="component" value="Unassembled WGS sequence"/>
</dbReference>